<evidence type="ECO:0008006" key="3">
    <source>
        <dbReference type="Google" id="ProtNLM"/>
    </source>
</evidence>
<gene>
    <name evidence="1" type="ORF">OC846_004676</name>
</gene>
<comment type="caution">
    <text evidence="1">The sequence shown here is derived from an EMBL/GenBank/DDBJ whole genome shotgun (WGS) entry which is preliminary data.</text>
</comment>
<proteinExistence type="predicted"/>
<dbReference type="SUPFAM" id="SSF51905">
    <property type="entry name" value="FAD/NAD(P)-binding domain"/>
    <property type="match status" value="1"/>
</dbReference>
<dbReference type="Gene3D" id="3.50.50.60">
    <property type="entry name" value="FAD/NAD(P)-binding domain"/>
    <property type="match status" value="1"/>
</dbReference>
<sequence>GACQAIEDATELCNALVDSLVRNKQPIETALQAYADRRMPRTKAVSEFSNSYAMMHTARLPYNLGPLVRRIVYSYIPERWLWGTLGWLYAYQPIVHGLPNFSEFAWALGSLRRKFTLTLTGAPPCAGFL</sequence>
<protein>
    <recommendedName>
        <fullName evidence="3">FAD-binding domain-containing protein</fullName>
    </recommendedName>
</protein>
<accession>A0AAN6JQ77</accession>
<dbReference type="Proteomes" id="UP001176517">
    <property type="component" value="Unassembled WGS sequence"/>
</dbReference>
<keyword evidence="2" id="KW-1185">Reference proteome</keyword>
<reference evidence="1" key="1">
    <citation type="journal article" date="2023" name="PhytoFront">
        <title>Draft Genome Resources of Seven Strains of Tilletia horrida, Causal Agent of Kernel Smut of Rice.</title>
        <authorList>
            <person name="Khanal S."/>
            <person name="Antony Babu S."/>
            <person name="Zhou X.G."/>
        </authorList>
    </citation>
    <scope>NUCLEOTIDE SEQUENCE</scope>
    <source>
        <strain evidence="1">TX6</strain>
    </source>
</reference>
<name>A0AAN6JQ77_9BASI</name>
<dbReference type="AlphaFoldDB" id="A0AAN6JQ77"/>
<dbReference type="InterPro" id="IPR036188">
    <property type="entry name" value="FAD/NAD-bd_sf"/>
</dbReference>
<evidence type="ECO:0000313" key="1">
    <source>
        <dbReference type="EMBL" id="KAK0547954.1"/>
    </source>
</evidence>
<evidence type="ECO:0000313" key="2">
    <source>
        <dbReference type="Proteomes" id="UP001176517"/>
    </source>
</evidence>
<organism evidence="1 2">
    <name type="scientific">Tilletia horrida</name>
    <dbReference type="NCBI Taxonomy" id="155126"/>
    <lineage>
        <taxon>Eukaryota</taxon>
        <taxon>Fungi</taxon>
        <taxon>Dikarya</taxon>
        <taxon>Basidiomycota</taxon>
        <taxon>Ustilaginomycotina</taxon>
        <taxon>Exobasidiomycetes</taxon>
        <taxon>Tilletiales</taxon>
        <taxon>Tilletiaceae</taxon>
        <taxon>Tilletia</taxon>
    </lineage>
</organism>
<dbReference type="EMBL" id="JAPDMZ010000148">
    <property type="protein sequence ID" value="KAK0547954.1"/>
    <property type="molecule type" value="Genomic_DNA"/>
</dbReference>
<feature type="non-terminal residue" evidence="1">
    <location>
        <position position="1"/>
    </location>
</feature>